<proteinExistence type="inferred from homology"/>
<dbReference type="GO" id="GO:0022857">
    <property type="term" value="F:transmembrane transporter activity"/>
    <property type="evidence" value="ECO:0007669"/>
    <property type="project" value="TreeGrafter"/>
</dbReference>
<evidence type="ECO:0000259" key="10">
    <source>
        <dbReference type="PROSITE" id="PS50893"/>
    </source>
</evidence>
<dbReference type="InterPro" id="IPR027417">
    <property type="entry name" value="P-loop_NTPase"/>
</dbReference>
<dbReference type="PANTHER" id="PTHR24220:SF470">
    <property type="entry name" value="CELL DIVISION ATP-BINDING PROTEIN FTSE"/>
    <property type="match status" value="1"/>
</dbReference>
<comment type="similarity">
    <text evidence="2">Belongs to the ABC transporter superfamily.</text>
</comment>
<keyword evidence="6" id="KW-0547">Nucleotide-binding</keyword>
<dbReference type="AlphaFoldDB" id="A0A0F9QJ40"/>
<gene>
    <name evidence="11" type="ORF">LCGC14_0696140</name>
</gene>
<accession>A0A0F9QJ40</accession>
<dbReference type="PANTHER" id="PTHR24220">
    <property type="entry name" value="IMPORT ATP-BINDING PROTEIN"/>
    <property type="match status" value="1"/>
</dbReference>
<evidence type="ECO:0000256" key="5">
    <source>
        <dbReference type="ARBA" id="ARBA00022618"/>
    </source>
</evidence>
<protein>
    <recommendedName>
        <fullName evidence="3">Cell division ATP-binding protein FtsE</fullName>
    </recommendedName>
</protein>
<evidence type="ECO:0000256" key="8">
    <source>
        <dbReference type="ARBA" id="ARBA00023136"/>
    </source>
</evidence>
<keyword evidence="9" id="KW-0131">Cell cycle</keyword>
<reference evidence="11" key="1">
    <citation type="journal article" date="2015" name="Nature">
        <title>Complex archaea that bridge the gap between prokaryotes and eukaryotes.</title>
        <authorList>
            <person name="Spang A."/>
            <person name="Saw J.H."/>
            <person name="Jorgensen S.L."/>
            <person name="Zaremba-Niedzwiedzka K."/>
            <person name="Martijn J."/>
            <person name="Lind A.E."/>
            <person name="van Eijk R."/>
            <person name="Schleper C."/>
            <person name="Guy L."/>
            <person name="Ettema T.J."/>
        </authorList>
    </citation>
    <scope>NUCLEOTIDE SEQUENCE</scope>
</reference>
<evidence type="ECO:0000256" key="7">
    <source>
        <dbReference type="ARBA" id="ARBA00022840"/>
    </source>
</evidence>
<dbReference type="SUPFAM" id="SSF52540">
    <property type="entry name" value="P-loop containing nucleoside triphosphate hydrolases"/>
    <property type="match status" value="1"/>
</dbReference>
<evidence type="ECO:0000256" key="3">
    <source>
        <dbReference type="ARBA" id="ARBA00020019"/>
    </source>
</evidence>
<dbReference type="Gene3D" id="3.40.50.300">
    <property type="entry name" value="P-loop containing nucleotide triphosphate hydrolases"/>
    <property type="match status" value="1"/>
</dbReference>
<dbReference type="PROSITE" id="PS00211">
    <property type="entry name" value="ABC_TRANSPORTER_1"/>
    <property type="match status" value="1"/>
</dbReference>
<dbReference type="GO" id="GO:0005524">
    <property type="term" value="F:ATP binding"/>
    <property type="evidence" value="ECO:0007669"/>
    <property type="project" value="UniProtKB-KW"/>
</dbReference>
<feature type="domain" description="ABC transporter" evidence="10">
    <location>
        <begin position="2"/>
        <end position="226"/>
    </location>
</feature>
<dbReference type="GO" id="GO:0016887">
    <property type="term" value="F:ATP hydrolysis activity"/>
    <property type="evidence" value="ECO:0007669"/>
    <property type="project" value="InterPro"/>
</dbReference>
<comment type="caution">
    <text evidence="11">The sequence shown here is derived from an EMBL/GenBank/DDBJ whole genome shotgun (WGS) entry which is preliminary data.</text>
</comment>
<comment type="subcellular location">
    <subcellularLocation>
        <location evidence="1">Cell membrane</location>
        <topology evidence="1">Peripheral membrane protein</topology>
    </subcellularLocation>
</comment>
<organism evidence="11">
    <name type="scientific">marine sediment metagenome</name>
    <dbReference type="NCBI Taxonomy" id="412755"/>
    <lineage>
        <taxon>unclassified sequences</taxon>
        <taxon>metagenomes</taxon>
        <taxon>ecological metagenomes</taxon>
    </lineage>
</organism>
<dbReference type="EMBL" id="LAZR01001468">
    <property type="protein sequence ID" value="KKN44125.1"/>
    <property type="molecule type" value="Genomic_DNA"/>
</dbReference>
<keyword evidence="4" id="KW-1003">Cell membrane</keyword>
<keyword evidence="5" id="KW-0132">Cell division</keyword>
<dbReference type="Pfam" id="PF00005">
    <property type="entry name" value="ABC_tran"/>
    <property type="match status" value="1"/>
</dbReference>
<name>A0A0F9QJ40_9ZZZZ</name>
<evidence type="ECO:0000313" key="11">
    <source>
        <dbReference type="EMBL" id="KKN44125.1"/>
    </source>
</evidence>
<evidence type="ECO:0000256" key="1">
    <source>
        <dbReference type="ARBA" id="ARBA00004202"/>
    </source>
</evidence>
<dbReference type="SMART" id="SM00382">
    <property type="entry name" value="AAA"/>
    <property type="match status" value="1"/>
</dbReference>
<dbReference type="InterPro" id="IPR003439">
    <property type="entry name" value="ABC_transporter-like_ATP-bd"/>
</dbReference>
<evidence type="ECO:0000256" key="4">
    <source>
        <dbReference type="ARBA" id="ARBA00022475"/>
    </source>
</evidence>
<dbReference type="GO" id="GO:0005886">
    <property type="term" value="C:plasma membrane"/>
    <property type="evidence" value="ECO:0007669"/>
    <property type="project" value="UniProtKB-SubCell"/>
</dbReference>
<dbReference type="PROSITE" id="PS50893">
    <property type="entry name" value="ABC_TRANSPORTER_2"/>
    <property type="match status" value="1"/>
</dbReference>
<keyword evidence="8" id="KW-0472">Membrane</keyword>
<dbReference type="InterPro" id="IPR005286">
    <property type="entry name" value="Cell_div_FtsE"/>
</dbReference>
<evidence type="ECO:0000256" key="2">
    <source>
        <dbReference type="ARBA" id="ARBA00005417"/>
    </source>
</evidence>
<dbReference type="InterPro" id="IPR017871">
    <property type="entry name" value="ABC_transporter-like_CS"/>
</dbReference>
<sequence>MIEFRQVTKRYDSEHTALRQVNFHLDRGELAFLTGHSGAGKSTLLKLVMVMERPSAGEVVVGGQVLNSLPRRQIPYIRRHIGVVFQNHQLLFDRTVFDNVAMPLEVMGASPRDSGRRVRAALDKVGLLSKEKMNPLQLSGGEQQRVGIARAVVNKPPLLLADEPTGNLDPKLSADIMNLFAQFSQVGVTVLIASHDLALINEMGRRTLTLDQGNLITGGTSLHGGVGGR</sequence>
<dbReference type="FunFam" id="3.40.50.300:FF:000056">
    <property type="entry name" value="Cell division ATP-binding protein FtsE"/>
    <property type="match status" value="1"/>
</dbReference>
<dbReference type="InterPro" id="IPR003593">
    <property type="entry name" value="AAA+_ATPase"/>
</dbReference>
<keyword evidence="7" id="KW-0067">ATP-binding</keyword>
<dbReference type="GO" id="GO:0051301">
    <property type="term" value="P:cell division"/>
    <property type="evidence" value="ECO:0007669"/>
    <property type="project" value="UniProtKB-KW"/>
</dbReference>
<dbReference type="NCBIfam" id="TIGR02673">
    <property type="entry name" value="FtsE"/>
    <property type="match status" value="1"/>
</dbReference>
<evidence type="ECO:0000256" key="9">
    <source>
        <dbReference type="ARBA" id="ARBA00023306"/>
    </source>
</evidence>
<dbReference type="InterPro" id="IPR015854">
    <property type="entry name" value="ABC_transpr_LolD-like"/>
</dbReference>
<evidence type="ECO:0000256" key="6">
    <source>
        <dbReference type="ARBA" id="ARBA00022741"/>
    </source>
</evidence>